<reference evidence="3 4" key="1">
    <citation type="submission" date="2016-05" db="EMBL/GenBank/DDBJ databases">
        <title>Comparative analysis of secretome profiles of manganese(II)-oxidizing ascomycete fungi.</title>
        <authorList>
            <consortium name="DOE Joint Genome Institute"/>
            <person name="Zeiner C.A."/>
            <person name="Purvine S.O."/>
            <person name="Zink E.M."/>
            <person name="Wu S."/>
            <person name="Pasa-Tolic L."/>
            <person name="Chaput D.L."/>
            <person name="Haridas S."/>
            <person name="Grigoriev I.V."/>
            <person name="Santelli C.M."/>
            <person name="Hansel C.M."/>
        </authorList>
    </citation>
    <scope>NUCLEOTIDE SEQUENCE [LARGE SCALE GENOMIC DNA]</scope>
    <source>
        <strain evidence="3 4">SRC1lrK2f</strain>
    </source>
</reference>
<evidence type="ECO:0000313" key="3">
    <source>
        <dbReference type="EMBL" id="OAG15390.1"/>
    </source>
</evidence>
<dbReference type="RefSeq" id="XP_018380811.1">
    <property type="nucleotide sequence ID" value="XM_018531807.1"/>
</dbReference>
<dbReference type="PANTHER" id="PTHR33112">
    <property type="entry name" value="DOMAIN PROTEIN, PUTATIVE-RELATED"/>
    <property type="match status" value="1"/>
</dbReference>
<feature type="compositionally biased region" description="Low complexity" evidence="1">
    <location>
        <begin position="500"/>
        <end position="509"/>
    </location>
</feature>
<dbReference type="Pfam" id="PF06985">
    <property type="entry name" value="HET"/>
    <property type="match status" value="1"/>
</dbReference>
<name>A0A177D887_ALTAL</name>
<dbReference type="EMBL" id="KV441494">
    <property type="protein sequence ID" value="OAG15390.1"/>
    <property type="molecule type" value="Genomic_DNA"/>
</dbReference>
<organism evidence="3 4">
    <name type="scientific">Alternaria alternata</name>
    <name type="common">Alternaria rot fungus</name>
    <name type="synonym">Torula alternata</name>
    <dbReference type="NCBI Taxonomy" id="5599"/>
    <lineage>
        <taxon>Eukaryota</taxon>
        <taxon>Fungi</taxon>
        <taxon>Dikarya</taxon>
        <taxon>Ascomycota</taxon>
        <taxon>Pezizomycotina</taxon>
        <taxon>Dothideomycetes</taxon>
        <taxon>Pleosporomycetidae</taxon>
        <taxon>Pleosporales</taxon>
        <taxon>Pleosporineae</taxon>
        <taxon>Pleosporaceae</taxon>
        <taxon>Alternaria</taxon>
        <taxon>Alternaria sect. Alternaria</taxon>
        <taxon>Alternaria alternata complex</taxon>
    </lineage>
</organism>
<dbReference type="STRING" id="5599.A0A177D887"/>
<sequence length="618" mass="70527">MNECFSKHSQCRSPINSRKLPTRLVYVESDGTSSKVSARLCRGDSLPLQTPYITLSHCWGDTKFLTTTRTNLNSFELSIPINSLSRTFQDALFTTMELGFQYIWIDSLCIVQDDPEDWKQESLSMYGVYKNASCTISASGFPDGVQGFFSHERHIDSVPVKVYPHSRFPMTGFSTAQNDTQAIYYVMASHPWGEIRRSPIFTRAWTLQEQLLSNRTIHFKDEQVYWECKCTVANEVWPRGWANTPLEKPFQTAMNDKSWMFRLENIPYNDVSFSLSTRNLKPLAQTDQAQASLYSAWYDVLADYSNRHLTFAEDQLPALAGITDEFAKGLEDRSIFGLWTNDIHRGILFFEPNRFEQSPESKIVPTWNGSPSWSWLGRGKSVLWDTCLQQATMQRICNICFVPPSGLKLSGPLLPRPSKFAYSSSWEDEGPRYFFILGSDKEGFMFTWYQDGWFDSTVEECLADMTRPSTPEDPEAAPQYQEDSLVQGADITGGLSNVGTDTSSSTRRPSTPDERTQHNRAKAFLGNILIMPILCYVKPIKNENYCQEGTVMGLLLHQSPGADRGVYRRVGIMEAEIRGDSEMDVHTVQQRFEAYRQPLDPQLFQEEDHYGNYVVTVL</sequence>
<dbReference type="InterPro" id="IPR010730">
    <property type="entry name" value="HET"/>
</dbReference>
<accession>A0A177D887</accession>
<dbReference type="AlphaFoldDB" id="A0A177D887"/>
<feature type="domain" description="Heterokaryon incompatibility" evidence="2">
    <location>
        <begin position="52"/>
        <end position="209"/>
    </location>
</feature>
<evidence type="ECO:0000256" key="1">
    <source>
        <dbReference type="SAM" id="MobiDB-lite"/>
    </source>
</evidence>
<dbReference type="KEGG" id="aalt:CC77DRAFT_466051"/>
<evidence type="ECO:0000259" key="2">
    <source>
        <dbReference type="Pfam" id="PF06985"/>
    </source>
</evidence>
<dbReference type="GeneID" id="29117401"/>
<dbReference type="VEuPathDB" id="FungiDB:CC77DRAFT_466051"/>
<feature type="region of interest" description="Disordered" evidence="1">
    <location>
        <begin position="491"/>
        <end position="517"/>
    </location>
</feature>
<dbReference type="PANTHER" id="PTHR33112:SF10">
    <property type="entry name" value="TOL"/>
    <property type="match status" value="1"/>
</dbReference>
<evidence type="ECO:0000313" key="4">
    <source>
        <dbReference type="Proteomes" id="UP000077248"/>
    </source>
</evidence>
<proteinExistence type="predicted"/>
<gene>
    <name evidence="3" type="ORF">CC77DRAFT_466051</name>
</gene>
<dbReference type="Proteomes" id="UP000077248">
    <property type="component" value="Unassembled WGS sequence"/>
</dbReference>
<keyword evidence="4" id="KW-1185">Reference proteome</keyword>
<protein>
    <submittedName>
        <fullName evidence="3">HET-domain-containing protein</fullName>
    </submittedName>
</protein>